<dbReference type="GO" id="GO:0005315">
    <property type="term" value="F:phosphate transmembrane transporter activity"/>
    <property type="evidence" value="ECO:0007669"/>
    <property type="project" value="InterPro"/>
</dbReference>
<evidence type="ECO:0000256" key="3">
    <source>
        <dbReference type="ARBA" id="ARBA00022448"/>
    </source>
</evidence>
<keyword evidence="4 10" id="KW-1003">Cell membrane</keyword>
<dbReference type="InterPro" id="IPR035906">
    <property type="entry name" value="MetI-like_sf"/>
</dbReference>
<feature type="transmembrane region" description="Helical" evidence="9">
    <location>
        <begin position="369"/>
        <end position="394"/>
    </location>
</feature>
<feature type="domain" description="ABC transmembrane type-1" evidence="11">
    <location>
        <begin position="370"/>
        <end position="537"/>
    </location>
</feature>
<keyword evidence="3 9" id="KW-0813">Transport</keyword>
<dbReference type="InterPro" id="IPR051124">
    <property type="entry name" value="Phosphate_Transport_Permease"/>
</dbReference>
<feature type="domain" description="ABC transmembrane type-1" evidence="11">
    <location>
        <begin position="57"/>
        <end position="290"/>
    </location>
</feature>
<organism evidence="12 13">
    <name type="scientific">Mycobacterium talmoniae</name>
    <dbReference type="NCBI Taxonomy" id="1858794"/>
    <lineage>
        <taxon>Bacteria</taxon>
        <taxon>Bacillati</taxon>
        <taxon>Actinomycetota</taxon>
        <taxon>Actinomycetes</taxon>
        <taxon>Mycobacteriales</taxon>
        <taxon>Mycobacteriaceae</taxon>
        <taxon>Mycobacterium</taxon>
    </lineage>
</organism>
<gene>
    <name evidence="12" type="primary">pstC1</name>
    <name evidence="12" type="ORF">C1Y40_05260</name>
</gene>
<dbReference type="EMBL" id="PPEA01000761">
    <property type="protein sequence ID" value="PQM44580.1"/>
    <property type="molecule type" value="Genomic_DNA"/>
</dbReference>
<dbReference type="NCBIfam" id="TIGR02138">
    <property type="entry name" value="phosphate_pstC"/>
    <property type="match status" value="1"/>
</dbReference>
<evidence type="ECO:0000256" key="6">
    <source>
        <dbReference type="ARBA" id="ARBA00022692"/>
    </source>
</evidence>
<evidence type="ECO:0000256" key="8">
    <source>
        <dbReference type="ARBA" id="ARBA00023136"/>
    </source>
</evidence>
<dbReference type="PROSITE" id="PS50928">
    <property type="entry name" value="ABC_TM1"/>
    <property type="match status" value="2"/>
</dbReference>
<feature type="transmembrane region" description="Helical" evidence="9">
    <location>
        <begin position="488"/>
        <end position="509"/>
    </location>
</feature>
<evidence type="ECO:0000256" key="5">
    <source>
        <dbReference type="ARBA" id="ARBA00022592"/>
    </source>
</evidence>
<dbReference type="PANTHER" id="PTHR30425">
    <property type="entry name" value="PHOSPHATE TRANSPORT SYSTEM PERMEASE PROTEIN PST"/>
    <property type="match status" value="1"/>
</dbReference>
<feature type="transmembrane region" description="Helical" evidence="9">
    <location>
        <begin position="56"/>
        <end position="83"/>
    </location>
</feature>
<evidence type="ECO:0000259" key="11">
    <source>
        <dbReference type="PROSITE" id="PS50928"/>
    </source>
</evidence>
<keyword evidence="7 9" id="KW-1133">Transmembrane helix</keyword>
<accession>A0A2S8BD42</accession>
<feature type="transmembrane region" description="Helical" evidence="9">
    <location>
        <begin position="233"/>
        <end position="255"/>
    </location>
</feature>
<keyword evidence="8 9" id="KW-0472">Membrane</keyword>
<dbReference type="SUPFAM" id="SSF161098">
    <property type="entry name" value="MetI-like"/>
    <property type="match status" value="2"/>
</dbReference>
<evidence type="ECO:0000256" key="9">
    <source>
        <dbReference type="RuleBase" id="RU363032"/>
    </source>
</evidence>
<evidence type="ECO:0000256" key="10">
    <source>
        <dbReference type="RuleBase" id="RU363054"/>
    </source>
</evidence>
<dbReference type="GO" id="GO:0005886">
    <property type="term" value="C:plasma membrane"/>
    <property type="evidence" value="ECO:0007669"/>
    <property type="project" value="UniProtKB-SubCell"/>
</dbReference>
<feature type="transmembrane region" description="Helical" evidence="9">
    <location>
        <begin position="315"/>
        <end position="340"/>
    </location>
</feature>
<feature type="transmembrane region" description="Helical" evidence="9">
    <location>
        <begin position="406"/>
        <end position="427"/>
    </location>
</feature>
<dbReference type="Pfam" id="PF00528">
    <property type="entry name" value="BPD_transp_1"/>
    <property type="match status" value="2"/>
</dbReference>
<dbReference type="CDD" id="cd06261">
    <property type="entry name" value="TM_PBP2"/>
    <property type="match status" value="2"/>
</dbReference>
<dbReference type="AlphaFoldDB" id="A0A2S8BD42"/>
<evidence type="ECO:0000313" key="13">
    <source>
        <dbReference type="Proteomes" id="UP000238296"/>
    </source>
</evidence>
<comment type="caution">
    <text evidence="12">The sequence shown here is derived from an EMBL/GenBank/DDBJ whole genome shotgun (WGS) entry which is preliminary data.</text>
</comment>
<name>A0A2S8BD42_9MYCO</name>
<reference evidence="12 13" key="1">
    <citation type="journal article" date="2017" name="Int. J. Syst. Evol. Microbiol.">
        <title>Mycobacterium talmoniae sp. nov., a slowly growing mycobacterium isolated from human respiratory samples.</title>
        <authorList>
            <person name="Davidson R.M."/>
            <person name="DeGroote M.A."/>
            <person name="Marola J.L."/>
            <person name="Buss S."/>
            <person name="Jones V."/>
            <person name="McNeil M.R."/>
            <person name="Freifeld A.G."/>
            <person name="Elaine Epperson L."/>
            <person name="Hasan N.A."/>
            <person name="Jackson M."/>
            <person name="Iwen P.C."/>
            <person name="Salfinger M."/>
            <person name="Strong M."/>
        </authorList>
    </citation>
    <scope>NUCLEOTIDE SEQUENCE [LARGE SCALE GENOMIC DNA]</scope>
    <source>
        <strain evidence="12 13">ATCC BAA-2683</strain>
    </source>
</reference>
<keyword evidence="5 10" id="KW-0592">Phosphate transport</keyword>
<feature type="transmembrane region" description="Helical" evidence="9">
    <location>
        <begin position="90"/>
        <end position="115"/>
    </location>
</feature>
<evidence type="ECO:0000256" key="2">
    <source>
        <dbReference type="ARBA" id="ARBA00007069"/>
    </source>
</evidence>
<dbReference type="GO" id="GO:0006817">
    <property type="term" value="P:phosphate ion transport"/>
    <property type="evidence" value="ECO:0007669"/>
    <property type="project" value="UniProtKB-KW"/>
</dbReference>
<comment type="caution">
    <text evidence="10">Lacks conserved residue(s) required for the propagation of feature annotation.</text>
</comment>
<dbReference type="InterPro" id="IPR011864">
    <property type="entry name" value="Phosphate_PstC"/>
</dbReference>
<keyword evidence="6 9" id="KW-0812">Transmembrane</keyword>
<comment type="similarity">
    <text evidence="2 10">Belongs to the binding-protein-dependent transport system permease family. CysTW subfamily.</text>
</comment>
<sequence length="537" mass="55926">MFVLVTLFLEALPAIKLNGLHFFSHTAWNPGNTYGDSVVTRGVEHPVGVDYGALPLIVGTLATSAIALIIAVPVSIGAALVLAQRLPKRLAGAVGMTLELLAGIPSVIVGLWGAITFGPVIAHDVAPLIARHAPDVPILSYFRGDTGNGEGMLVSGLVLAVMIIPIIASTTRDLIQQVPVLPREGAVALGMSDWECARRVTLPWVSSGIIGAVVLGLGRALGETMAVAMVSGAALGAMPTTIYSAMTTIAATVVSQLDSAFTDFTGFAVKTLAEVSLVLMLITLLTNMAARAWCAGRRAPRCRWDEGCEVTRRKIVNTLAWSACLCCLAVVIGPTLWMLIGVVSRAVPVFHWNVLVTNTQGNGGGLRNAIIGTVVIGLGVLLVGGTVSVLTGIYLSEFATGRTRSVLRGAYEVLSGIPSIVLGYVGYVALVVYFHWGFSLAAGVLTLSVMSIPYITKATESALSQVPTSYREGAEALGLPLGWTLRKVVLKAAIPGIVTGMLVALALAIGETAPLLYTAGWSTSARPGSSPTPRSVT</sequence>
<evidence type="ECO:0000256" key="1">
    <source>
        <dbReference type="ARBA" id="ARBA00004651"/>
    </source>
</evidence>
<feature type="transmembrane region" description="Helical" evidence="9">
    <location>
        <begin position="275"/>
        <end position="294"/>
    </location>
</feature>
<feature type="transmembrane region" description="Helical" evidence="9">
    <location>
        <begin position="433"/>
        <end position="455"/>
    </location>
</feature>
<evidence type="ECO:0000256" key="7">
    <source>
        <dbReference type="ARBA" id="ARBA00022989"/>
    </source>
</evidence>
<dbReference type="Proteomes" id="UP000238296">
    <property type="component" value="Unassembled WGS sequence"/>
</dbReference>
<feature type="transmembrane region" description="Helical" evidence="9">
    <location>
        <begin position="201"/>
        <end position="221"/>
    </location>
</feature>
<evidence type="ECO:0000313" key="12">
    <source>
        <dbReference type="EMBL" id="PQM44580.1"/>
    </source>
</evidence>
<comment type="function">
    <text evidence="10">Part of the binding-protein-dependent transport system for phosphate; probably responsible for the translocation of the substrate across the membrane.</text>
</comment>
<dbReference type="PANTHER" id="PTHR30425:SF1">
    <property type="entry name" value="PHOSPHATE TRANSPORT SYSTEM PERMEASE PROTEIN PSTC"/>
    <property type="match status" value="1"/>
</dbReference>
<comment type="subcellular location">
    <subcellularLocation>
        <location evidence="1 9">Cell membrane</location>
        <topology evidence="1 9">Multi-pass membrane protein</topology>
    </subcellularLocation>
</comment>
<protein>
    <recommendedName>
        <fullName evidence="10">Phosphate transport system permease protein</fullName>
    </recommendedName>
</protein>
<dbReference type="Gene3D" id="1.10.3720.10">
    <property type="entry name" value="MetI-like"/>
    <property type="match status" value="2"/>
</dbReference>
<dbReference type="InterPro" id="IPR000515">
    <property type="entry name" value="MetI-like"/>
</dbReference>
<evidence type="ECO:0000256" key="4">
    <source>
        <dbReference type="ARBA" id="ARBA00022475"/>
    </source>
</evidence>
<proteinExistence type="inferred from homology"/>